<dbReference type="InterPro" id="IPR036047">
    <property type="entry name" value="F-box-like_dom_sf"/>
</dbReference>
<reference evidence="3" key="1">
    <citation type="journal article" date="2019" name="Environ. Microbiol.">
        <title>Fungal ecological strategies reflected in gene transcription - a case study of two litter decomposers.</title>
        <authorList>
            <person name="Barbi F."/>
            <person name="Kohler A."/>
            <person name="Barry K."/>
            <person name="Baskaran P."/>
            <person name="Daum C."/>
            <person name="Fauchery L."/>
            <person name="Ihrmark K."/>
            <person name="Kuo A."/>
            <person name="LaButti K."/>
            <person name="Lipzen A."/>
            <person name="Morin E."/>
            <person name="Grigoriev I.V."/>
            <person name="Henrissat B."/>
            <person name="Lindahl B."/>
            <person name="Martin F."/>
        </authorList>
    </citation>
    <scope>NUCLEOTIDE SEQUENCE</scope>
    <source>
        <strain evidence="3">JB14</strain>
    </source>
</reference>
<feature type="region of interest" description="Disordered" evidence="1">
    <location>
        <begin position="1"/>
        <end position="67"/>
    </location>
</feature>
<name>A0A6A4IJ61_9AGAR</name>
<dbReference type="SUPFAM" id="SSF81383">
    <property type="entry name" value="F-box domain"/>
    <property type="match status" value="1"/>
</dbReference>
<evidence type="ECO:0000259" key="2">
    <source>
        <dbReference type="PROSITE" id="PS50181"/>
    </source>
</evidence>
<evidence type="ECO:0000313" key="3">
    <source>
        <dbReference type="EMBL" id="KAE9409268.1"/>
    </source>
</evidence>
<dbReference type="SMART" id="SM00256">
    <property type="entry name" value="FBOX"/>
    <property type="match status" value="1"/>
</dbReference>
<proteinExistence type="predicted"/>
<keyword evidence="4" id="KW-1185">Reference proteome</keyword>
<dbReference type="AlphaFoldDB" id="A0A6A4IJ61"/>
<dbReference type="Pfam" id="PF12937">
    <property type="entry name" value="F-box-like"/>
    <property type="match status" value="1"/>
</dbReference>
<dbReference type="PROSITE" id="PS50181">
    <property type="entry name" value="FBOX"/>
    <property type="match status" value="1"/>
</dbReference>
<sequence>MARQSVRIQAKLAAAEDPQMQDATASSTVNSHTHARDDEYKEYEEEEPEKHARKRARKSTRSISDSKRRIPEQFRKVRGKLGMLERLAKDVPLDVIFEIFFYLDPSDLLRLARTSKDLRCILMSKTSENIWRTARGNVQGLPPLPFDLNEPQYAHLLYESYCHVCNHKGRCDFIYWSFRMRCCKNCSATFPGIFDSEYCYNQPADFRGCNILPKDCTQGAGTRRHVGNLEIAERFKAEYEALQTPEDRSAWLVRKSEERRTLDAHGRLCEDWHRARLANRTGELSNIREQRKDAILDRLGEIGWREEAEKIIASSSHPWDEFTTHPSVKQTKKLTQYGWNSIKSELLEMLSAHKTKRLAQERDKTAKQRYFLLEKEYNAVWLTTDLREPFPALGDIITNRIFEDLIWDTPDTEALTDVFFREKLSQYLPRIIEEWRPAKVQELVEVMQKSRPTASAADLHLATSVFECPDCRAKMQYPQIFYHFCCVYNPVPNSLSEERIKKIYSYDNKARMSHKVIFSESGSRIVKTIVESCSLDPATTTIQDLHSANPLIECPACYLAPMQSYSELGRSFMRWPYAVIHGGTNHNLTINSFGEETEQIIACEPEFRVAEAICCAHCHTALHSTFNSLLEHLKANHSDITGLDIVVTSSLRNLRAEFVQRHWYWNPRARLLMQGGAFRYNKEESALVAGTSAQS</sequence>
<organism evidence="3 4">
    <name type="scientific">Gymnopus androsaceus JB14</name>
    <dbReference type="NCBI Taxonomy" id="1447944"/>
    <lineage>
        <taxon>Eukaryota</taxon>
        <taxon>Fungi</taxon>
        <taxon>Dikarya</taxon>
        <taxon>Basidiomycota</taxon>
        <taxon>Agaricomycotina</taxon>
        <taxon>Agaricomycetes</taxon>
        <taxon>Agaricomycetidae</taxon>
        <taxon>Agaricales</taxon>
        <taxon>Marasmiineae</taxon>
        <taxon>Omphalotaceae</taxon>
        <taxon>Gymnopus</taxon>
    </lineage>
</organism>
<evidence type="ECO:0000256" key="1">
    <source>
        <dbReference type="SAM" id="MobiDB-lite"/>
    </source>
</evidence>
<gene>
    <name evidence="3" type="ORF">BT96DRAFT_970203</name>
</gene>
<evidence type="ECO:0000313" key="4">
    <source>
        <dbReference type="Proteomes" id="UP000799118"/>
    </source>
</evidence>
<dbReference type="Proteomes" id="UP000799118">
    <property type="component" value="Unassembled WGS sequence"/>
</dbReference>
<protein>
    <recommendedName>
        <fullName evidence="2">F-box domain-containing protein</fullName>
    </recommendedName>
</protein>
<feature type="domain" description="F-box" evidence="2">
    <location>
        <begin position="85"/>
        <end position="134"/>
    </location>
</feature>
<dbReference type="InterPro" id="IPR001810">
    <property type="entry name" value="F-box_dom"/>
</dbReference>
<dbReference type="OrthoDB" id="2322499at2759"/>
<feature type="compositionally biased region" description="Polar residues" evidence="1">
    <location>
        <begin position="21"/>
        <end position="32"/>
    </location>
</feature>
<accession>A0A6A4IJ61</accession>
<dbReference type="CDD" id="cd09917">
    <property type="entry name" value="F-box_SF"/>
    <property type="match status" value="1"/>
</dbReference>
<dbReference type="EMBL" id="ML769388">
    <property type="protein sequence ID" value="KAE9409268.1"/>
    <property type="molecule type" value="Genomic_DNA"/>
</dbReference>
<feature type="compositionally biased region" description="Basic residues" evidence="1">
    <location>
        <begin position="51"/>
        <end position="60"/>
    </location>
</feature>